<feature type="compositionally biased region" description="Polar residues" evidence="1">
    <location>
        <begin position="80"/>
        <end position="93"/>
    </location>
</feature>
<feature type="region of interest" description="Disordered" evidence="1">
    <location>
        <begin position="37"/>
        <end position="93"/>
    </location>
</feature>
<gene>
    <name evidence="2" type="ORF">PBY51_000914</name>
</gene>
<organism evidence="2 3">
    <name type="scientific">Eleginops maclovinus</name>
    <name type="common">Patagonian blennie</name>
    <name type="synonym">Eleginus maclovinus</name>
    <dbReference type="NCBI Taxonomy" id="56733"/>
    <lineage>
        <taxon>Eukaryota</taxon>
        <taxon>Metazoa</taxon>
        <taxon>Chordata</taxon>
        <taxon>Craniata</taxon>
        <taxon>Vertebrata</taxon>
        <taxon>Euteleostomi</taxon>
        <taxon>Actinopterygii</taxon>
        <taxon>Neopterygii</taxon>
        <taxon>Teleostei</taxon>
        <taxon>Neoteleostei</taxon>
        <taxon>Acanthomorphata</taxon>
        <taxon>Eupercaria</taxon>
        <taxon>Perciformes</taxon>
        <taxon>Notothenioidei</taxon>
        <taxon>Eleginopidae</taxon>
        <taxon>Eleginops</taxon>
    </lineage>
</organism>
<sequence length="155" mass="17660">MPGAVHQIEKGMMGWDPNRPTENLGLLLLLAPHSQGPLEIKEQQERQQEGDSDIERWTKESEWGKQEGCHESEKPMWPSVITQTPAPLPSQKNNQRDFLENVCETFTLSQGILFHPAPDEMSSDLNSIITCYGVERMCCFDTLKKDALYSEELLK</sequence>
<accession>A0AAN7XKU4</accession>
<evidence type="ECO:0000256" key="1">
    <source>
        <dbReference type="SAM" id="MobiDB-lite"/>
    </source>
</evidence>
<reference evidence="2 3" key="2">
    <citation type="journal article" date="2023" name="Mol. Biol. Evol.">
        <title>Genomics of Secondarily Temperate Adaptation in the Only Non-Antarctic Icefish.</title>
        <authorList>
            <person name="Rivera-Colon A.G."/>
            <person name="Rayamajhi N."/>
            <person name="Minhas B.F."/>
            <person name="Madrigal G."/>
            <person name="Bilyk K.T."/>
            <person name="Yoon V."/>
            <person name="Hune M."/>
            <person name="Gregory S."/>
            <person name="Cheng C.H.C."/>
            <person name="Catchen J.M."/>
        </authorList>
    </citation>
    <scope>NUCLEOTIDE SEQUENCE [LARGE SCALE GENOMIC DNA]</scope>
    <source>
        <strain evidence="2">JMC-PN-2008</strain>
    </source>
</reference>
<name>A0AAN7XKU4_ELEMC</name>
<evidence type="ECO:0000313" key="3">
    <source>
        <dbReference type="Proteomes" id="UP001346869"/>
    </source>
</evidence>
<feature type="region of interest" description="Disordered" evidence="1">
    <location>
        <begin position="1"/>
        <end position="21"/>
    </location>
</feature>
<keyword evidence="3" id="KW-1185">Reference proteome</keyword>
<proteinExistence type="predicted"/>
<feature type="compositionally biased region" description="Basic and acidic residues" evidence="1">
    <location>
        <begin position="39"/>
        <end position="74"/>
    </location>
</feature>
<dbReference type="AlphaFoldDB" id="A0AAN7XKU4"/>
<evidence type="ECO:0000313" key="2">
    <source>
        <dbReference type="EMBL" id="KAK5863930.1"/>
    </source>
</evidence>
<dbReference type="Proteomes" id="UP001346869">
    <property type="component" value="Unassembled WGS sequence"/>
</dbReference>
<reference evidence="2 3" key="1">
    <citation type="journal article" date="2023" name="Genes (Basel)">
        <title>Chromosome-Level Genome Assembly and Circadian Gene Repertoire of the Patagonia Blennie Eleginops maclovinus-The Closest Ancestral Proxy of Antarctic Cryonotothenioids.</title>
        <authorList>
            <person name="Cheng C.C."/>
            <person name="Rivera-Colon A.G."/>
            <person name="Minhas B.F."/>
            <person name="Wilson L."/>
            <person name="Rayamajhi N."/>
            <person name="Vargas-Chacoff L."/>
            <person name="Catchen J.M."/>
        </authorList>
    </citation>
    <scope>NUCLEOTIDE SEQUENCE [LARGE SCALE GENOMIC DNA]</scope>
    <source>
        <strain evidence="2">JMC-PN-2008</strain>
    </source>
</reference>
<comment type="caution">
    <text evidence="2">The sequence shown here is derived from an EMBL/GenBank/DDBJ whole genome shotgun (WGS) entry which is preliminary data.</text>
</comment>
<protein>
    <submittedName>
        <fullName evidence="2">Uncharacterized protein</fullName>
    </submittedName>
</protein>
<dbReference type="EMBL" id="JAUZQC010000011">
    <property type="protein sequence ID" value="KAK5863930.1"/>
    <property type="molecule type" value="Genomic_DNA"/>
</dbReference>